<name>A0A3L8NYJ2_9ACTN</name>
<dbReference type="AlphaFoldDB" id="A0A3L8NYJ2"/>
<proteinExistence type="predicted"/>
<evidence type="ECO:0000313" key="1">
    <source>
        <dbReference type="EMBL" id="RLV47727.1"/>
    </source>
</evidence>
<organism evidence="1 2">
    <name type="scientific">Nocardioides mangrovicus</name>
    <dbReference type="NCBI Taxonomy" id="2478913"/>
    <lineage>
        <taxon>Bacteria</taxon>
        <taxon>Bacillati</taxon>
        <taxon>Actinomycetota</taxon>
        <taxon>Actinomycetes</taxon>
        <taxon>Propionibacteriales</taxon>
        <taxon>Nocardioidaceae</taxon>
        <taxon>Nocardioides</taxon>
    </lineage>
</organism>
<evidence type="ECO:0000313" key="2">
    <source>
        <dbReference type="Proteomes" id="UP000281708"/>
    </source>
</evidence>
<comment type="caution">
    <text evidence="1">The sequence shown here is derived from an EMBL/GenBank/DDBJ whole genome shotgun (WGS) entry which is preliminary data.</text>
</comment>
<dbReference type="EMBL" id="RDBE01000010">
    <property type="protein sequence ID" value="RLV47727.1"/>
    <property type="molecule type" value="Genomic_DNA"/>
</dbReference>
<protein>
    <submittedName>
        <fullName evidence="1">Uncharacterized protein</fullName>
    </submittedName>
</protein>
<dbReference type="Proteomes" id="UP000281708">
    <property type="component" value="Unassembled WGS sequence"/>
</dbReference>
<accession>A0A3L8NYJ2</accession>
<sequence>MEVSAPVFLAGVFLAGAFLAGAFLTEAFLAEAFLAEAFLAEAFSAALMCRPAASASAIGIPSLIGLCRLSPRDARGLRLQQRVAHRPGGYRLSLQSGLSVAPLGCPQDQSDRRIPRGVAGLLGLSSPSSRSLFPIIRSTTSMALICPFIASSHTATCS</sequence>
<keyword evidence="2" id="KW-1185">Reference proteome</keyword>
<reference evidence="1 2" key="1">
    <citation type="submission" date="2018-10" db="EMBL/GenBank/DDBJ databases">
        <title>Marmoricola sp. 4Q3S-7 whole genome shotgun sequence.</title>
        <authorList>
            <person name="Li F."/>
        </authorList>
    </citation>
    <scope>NUCLEOTIDE SEQUENCE [LARGE SCALE GENOMIC DNA]</scope>
    <source>
        <strain evidence="1 2">4Q3S-7</strain>
    </source>
</reference>
<gene>
    <name evidence="1" type="ORF">D9V37_16415</name>
</gene>